<organism evidence="2 3">
    <name type="scientific">Vibrio atlanticus</name>
    <dbReference type="NCBI Taxonomy" id="693153"/>
    <lineage>
        <taxon>Bacteria</taxon>
        <taxon>Pseudomonadati</taxon>
        <taxon>Pseudomonadota</taxon>
        <taxon>Gammaproteobacteria</taxon>
        <taxon>Vibrionales</taxon>
        <taxon>Vibrionaceae</taxon>
        <taxon>Vibrio</taxon>
    </lineage>
</organism>
<evidence type="ECO:0008006" key="4">
    <source>
        <dbReference type="Google" id="ProtNLM"/>
    </source>
</evidence>
<proteinExistence type="predicted"/>
<keyword evidence="1" id="KW-0472">Membrane</keyword>
<gene>
    <name evidence="2" type="ORF">ACED57_08130</name>
</gene>
<dbReference type="EMBL" id="JBGOOL010000017">
    <property type="protein sequence ID" value="MEZ8053117.1"/>
    <property type="molecule type" value="Genomic_DNA"/>
</dbReference>
<evidence type="ECO:0000313" key="3">
    <source>
        <dbReference type="Proteomes" id="UP001569175"/>
    </source>
</evidence>
<keyword evidence="1" id="KW-0812">Transmembrane</keyword>
<keyword evidence="1" id="KW-1133">Transmembrane helix</keyword>
<protein>
    <recommendedName>
        <fullName evidence="4">DUF4393 domain-containing protein</fullName>
    </recommendedName>
</protein>
<evidence type="ECO:0000313" key="2">
    <source>
        <dbReference type="EMBL" id="MEZ8053117.1"/>
    </source>
</evidence>
<feature type="transmembrane region" description="Helical" evidence="1">
    <location>
        <begin position="12"/>
        <end position="36"/>
    </location>
</feature>
<reference evidence="2 3" key="1">
    <citation type="submission" date="2024-06" db="EMBL/GenBank/DDBJ databases">
        <authorList>
            <person name="Steensen K."/>
            <person name="Seneca J."/>
            <person name="Bartlau N."/>
            <person name="Yu A.X."/>
            <person name="Polz M.F."/>
        </authorList>
    </citation>
    <scope>NUCLEOTIDE SEQUENCE [LARGE SCALE GENOMIC DNA]</scope>
    <source>
        <strain evidence="2 3">1F9</strain>
    </source>
</reference>
<name>A0ABV4KNL6_9VIBR</name>
<sequence length="211" mass="23648">MRSEDKLSLKDQGALVIDAGLCAIPVVGGSLSALYFGAKQEKRFKRLERFYSELKDKIQEPSAINFDKMDSSALASIIEEINEAVESDFTESKLDYLHNCFINSLSEGAEQEYEKKKYFISQLMKMSELDINLLTDLYKAESGSCYKYLKSDTPNSSDINVALERLKSGGFFNSSLSGPISPGISWGEITAFTLSDFGKDFIDFCLEQRLK</sequence>
<evidence type="ECO:0000256" key="1">
    <source>
        <dbReference type="SAM" id="Phobius"/>
    </source>
</evidence>
<comment type="caution">
    <text evidence="2">The sequence shown here is derived from an EMBL/GenBank/DDBJ whole genome shotgun (WGS) entry which is preliminary data.</text>
</comment>
<accession>A0ABV4KNL6</accession>
<keyword evidence="3" id="KW-1185">Reference proteome</keyword>
<dbReference type="RefSeq" id="WP_017091627.1">
    <property type="nucleotide sequence ID" value="NZ_JBGOOL010000017.1"/>
</dbReference>
<dbReference type="Proteomes" id="UP001569175">
    <property type="component" value="Unassembled WGS sequence"/>
</dbReference>